<name>A0ABQ9FNC8_TEGGR</name>
<organism evidence="2 3">
    <name type="scientific">Tegillarca granosa</name>
    <name type="common">Malaysian cockle</name>
    <name type="synonym">Anadara granosa</name>
    <dbReference type="NCBI Taxonomy" id="220873"/>
    <lineage>
        <taxon>Eukaryota</taxon>
        <taxon>Metazoa</taxon>
        <taxon>Spiralia</taxon>
        <taxon>Lophotrochozoa</taxon>
        <taxon>Mollusca</taxon>
        <taxon>Bivalvia</taxon>
        <taxon>Autobranchia</taxon>
        <taxon>Pteriomorphia</taxon>
        <taxon>Arcoida</taxon>
        <taxon>Arcoidea</taxon>
        <taxon>Arcidae</taxon>
        <taxon>Tegillarca</taxon>
    </lineage>
</organism>
<reference evidence="2 3" key="1">
    <citation type="submission" date="2022-12" db="EMBL/GenBank/DDBJ databases">
        <title>Chromosome-level genome of Tegillarca granosa.</title>
        <authorList>
            <person name="Kim J."/>
        </authorList>
    </citation>
    <scope>NUCLEOTIDE SEQUENCE [LARGE SCALE GENOMIC DNA]</scope>
    <source>
        <strain evidence="2">Teg-2019</strain>
        <tissue evidence="2">Adductor muscle</tissue>
    </source>
</reference>
<dbReference type="SUPFAM" id="SSF49899">
    <property type="entry name" value="Concanavalin A-like lectins/glucanases"/>
    <property type="match status" value="1"/>
</dbReference>
<comment type="caution">
    <text evidence="2">The sequence shown here is derived from an EMBL/GenBank/DDBJ whole genome shotgun (WGS) entry which is preliminary data.</text>
</comment>
<dbReference type="InterPro" id="IPR013320">
    <property type="entry name" value="ConA-like_dom_sf"/>
</dbReference>
<dbReference type="Gene3D" id="2.60.120.200">
    <property type="match status" value="1"/>
</dbReference>
<evidence type="ECO:0000313" key="2">
    <source>
        <dbReference type="EMBL" id="KAJ8318196.1"/>
    </source>
</evidence>
<dbReference type="PROSITE" id="PS50060">
    <property type="entry name" value="MAM_2"/>
    <property type="match status" value="1"/>
</dbReference>
<sequence>MNAYKSKFNFRFKHIVCGTAHPINCDFEHGICGVANDWTDDMEWVRKSGPVSATGPLSDHSNGN</sequence>
<dbReference type="InterPro" id="IPR000998">
    <property type="entry name" value="MAM_dom"/>
</dbReference>
<gene>
    <name evidence="2" type="ORF">KUTeg_003287</name>
</gene>
<protein>
    <recommendedName>
        <fullName evidence="1">MAM domain-containing protein</fullName>
    </recommendedName>
</protein>
<accession>A0ABQ9FNC8</accession>
<feature type="non-terminal residue" evidence="2">
    <location>
        <position position="64"/>
    </location>
</feature>
<feature type="domain" description="MAM" evidence="1">
    <location>
        <begin position="23"/>
        <end position="64"/>
    </location>
</feature>
<dbReference type="Proteomes" id="UP001217089">
    <property type="component" value="Unassembled WGS sequence"/>
</dbReference>
<proteinExistence type="predicted"/>
<evidence type="ECO:0000259" key="1">
    <source>
        <dbReference type="PROSITE" id="PS50060"/>
    </source>
</evidence>
<dbReference type="EMBL" id="JARBDR010000214">
    <property type="protein sequence ID" value="KAJ8318196.1"/>
    <property type="molecule type" value="Genomic_DNA"/>
</dbReference>
<keyword evidence="3" id="KW-1185">Reference proteome</keyword>
<evidence type="ECO:0000313" key="3">
    <source>
        <dbReference type="Proteomes" id="UP001217089"/>
    </source>
</evidence>